<evidence type="ECO:0000313" key="2">
    <source>
        <dbReference type="Proteomes" id="UP000682811"/>
    </source>
</evidence>
<keyword evidence="2" id="KW-1185">Reference proteome</keyword>
<evidence type="ECO:0000313" key="1">
    <source>
        <dbReference type="EMBL" id="GIO47247.1"/>
    </source>
</evidence>
<reference evidence="1 2" key="1">
    <citation type="submission" date="2021-03" db="EMBL/GenBank/DDBJ databases">
        <title>Antimicrobial resistance genes in bacteria isolated from Japanese honey, and their potential for conferring macrolide and lincosamide resistance in the American foulbrood pathogen Paenibacillus larvae.</title>
        <authorList>
            <person name="Okamoto M."/>
            <person name="Kumagai M."/>
            <person name="Kanamori H."/>
            <person name="Takamatsu D."/>
        </authorList>
    </citation>
    <scope>NUCLEOTIDE SEQUENCE [LARGE SCALE GENOMIC DNA]</scope>
    <source>
        <strain evidence="1 2">J34TS1</strain>
    </source>
</reference>
<protein>
    <submittedName>
        <fullName evidence="1">Uncharacterized protein</fullName>
    </submittedName>
</protein>
<dbReference type="Proteomes" id="UP000682811">
    <property type="component" value="Unassembled WGS sequence"/>
</dbReference>
<name>A0A920CSD3_9BACL</name>
<comment type="caution">
    <text evidence="1">The sequence shown here is derived from an EMBL/GenBank/DDBJ whole genome shotgun (WGS) entry which is preliminary data.</text>
</comment>
<proteinExistence type="predicted"/>
<organism evidence="1 2">
    <name type="scientific">Paenibacillus azoreducens</name>
    <dbReference type="NCBI Taxonomy" id="116718"/>
    <lineage>
        <taxon>Bacteria</taxon>
        <taxon>Bacillati</taxon>
        <taxon>Bacillota</taxon>
        <taxon>Bacilli</taxon>
        <taxon>Bacillales</taxon>
        <taxon>Paenibacillaceae</taxon>
        <taxon>Paenibacillus</taxon>
    </lineage>
</organism>
<sequence length="138" mass="15777">MPSIDAYRLDRYRLDDEKRVDLQTAEGTLSATTIGTISNLPFKPLILLLNVRNYNYYRLASDQIMNSYTYGYIIALKLSVDSSLLTKTLLNVLKTNFVDTAEKTIYFKSVEFGSNFINFELSEDARDGNKYTYIVIGV</sequence>
<dbReference type="RefSeq" id="WP_212978147.1">
    <property type="nucleotide sequence ID" value="NZ_AP025343.1"/>
</dbReference>
<dbReference type="AlphaFoldDB" id="A0A920CSD3"/>
<accession>A0A920CSD3</accession>
<gene>
    <name evidence="1" type="ORF">J34TS1_20120</name>
</gene>
<dbReference type="EMBL" id="BORT01000007">
    <property type="protein sequence ID" value="GIO47247.1"/>
    <property type="molecule type" value="Genomic_DNA"/>
</dbReference>